<organism evidence="1 2">
    <name type="scientific">Elsinoe batatas</name>
    <dbReference type="NCBI Taxonomy" id="2601811"/>
    <lineage>
        <taxon>Eukaryota</taxon>
        <taxon>Fungi</taxon>
        <taxon>Dikarya</taxon>
        <taxon>Ascomycota</taxon>
        <taxon>Pezizomycotina</taxon>
        <taxon>Dothideomycetes</taxon>
        <taxon>Dothideomycetidae</taxon>
        <taxon>Myriangiales</taxon>
        <taxon>Elsinoaceae</taxon>
        <taxon>Elsinoe</taxon>
    </lineage>
</organism>
<name>A0A8K0L1A9_9PEZI</name>
<dbReference type="InterPro" id="IPR011990">
    <property type="entry name" value="TPR-like_helical_dom_sf"/>
</dbReference>
<dbReference type="Proteomes" id="UP000809789">
    <property type="component" value="Unassembled WGS sequence"/>
</dbReference>
<dbReference type="Gene3D" id="1.25.40.10">
    <property type="entry name" value="Tetratricopeptide repeat domain"/>
    <property type="match status" value="1"/>
</dbReference>
<protein>
    <submittedName>
        <fullName evidence="1">Uncharacterized protein</fullName>
    </submittedName>
</protein>
<sequence length="430" mass="48149">MLALVTVSDRGDTKYISMHPLAHAWARDRQSETRKTASWRAAVSLILLAHVKEAFWFCEAELMVSHVLALIDCRSCGDLPSMTRDAWLRLNAALALCVEAVGTPDQVVTFLQQTVAEMGIRSHFDEIHEPLARTLLASGRTEDAMAIWSRSKPPVHVESRGPAYLALLDRQRLRLDLVVLKAMSLIASVATDVGVQIRLSRGKLMLHDDQAERAQKLLEDTLQQMKKIRQPKDALMLRCQVDLADAYIQTKIPGKAVLLLQHVLQVQQQLFGEDNAACINTQCQLAKAYAASDDPITALRLFEKTLAQVQQFYASKHPQRLVIECACARAFIDDDRPEAALILMDRICEITDESYVDTHGLRIAADILRGRALVMAEGGNAGLELFNSGLERARTSLPKRSKYRMLAEKWASQKDMVIRQQIDGRFDIAN</sequence>
<dbReference type="AlphaFoldDB" id="A0A8K0L1A9"/>
<dbReference type="Pfam" id="PF13424">
    <property type="entry name" value="TPR_12"/>
    <property type="match status" value="1"/>
</dbReference>
<evidence type="ECO:0000313" key="1">
    <source>
        <dbReference type="EMBL" id="KAG8627252.1"/>
    </source>
</evidence>
<reference evidence="1" key="1">
    <citation type="submission" date="2021-07" db="EMBL/GenBank/DDBJ databases">
        <title>Elsinoe batatas strain:CRI-CJ2 Genome sequencing and assembly.</title>
        <authorList>
            <person name="Huang L."/>
        </authorList>
    </citation>
    <scope>NUCLEOTIDE SEQUENCE</scope>
    <source>
        <strain evidence="1">CRI-CJ2</strain>
    </source>
</reference>
<gene>
    <name evidence="1" type="ORF">KVT40_004735</name>
</gene>
<proteinExistence type="predicted"/>
<accession>A0A8K0L1A9</accession>
<dbReference type="OrthoDB" id="3439733at2759"/>
<comment type="caution">
    <text evidence="1">The sequence shown here is derived from an EMBL/GenBank/DDBJ whole genome shotgun (WGS) entry which is preliminary data.</text>
</comment>
<evidence type="ECO:0000313" key="2">
    <source>
        <dbReference type="Proteomes" id="UP000809789"/>
    </source>
</evidence>
<dbReference type="SUPFAM" id="SSF48452">
    <property type="entry name" value="TPR-like"/>
    <property type="match status" value="2"/>
</dbReference>
<dbReference type="EMBL" id="JAESVG020000005">
    <property type="protein sequence ID" value="KAG8627252.1"/>
    <property type="molecule type" value="Genomic_DNA"/>
</dbReference>
<keyword evidence="2" id="KW-1185">Reference proteome</keyword>